<sequence>EPETNSLFSTPSFKSTTGIYSSEHLVRIWVALWNIGLDSSKSQFLDSYVITSIQYRSGQDEFIENFESSGLKEKLFQLFLSNGEAILELYEREYMKDSLRSLVAKYMPEHFEDLDHRCISFLSSHTVTKETIRNSTWMLRRSEKKNSGPIHEIFWNYIKKYLFSWNRIS</sequence>
<gene>
    <name evidence="1" type="ORF">AVEN_19571_1</name>
</gene>
<dbReference type="AlphaFoldDB" id="A0A4Y2N2X1"/>
<accession>A0A4Y2N2X1</accession>
<dbReference type="EMBL" id="BGPR01207297">
    <property type="protein sequence ID" value="GBN33293.1"/>
    <property type="molecule type" value="Genomic_DNA"/>
</dbReference>
<evidence type="ECO:0000313" key="1">
    <source>
        <dbReference type="EMBL" id="GBN33293.1"/>
    </source>
</evidence>
<reference evidence="1 2" key="1">
    <citation type="journal article" date="2019" name="Sci. Rep.">
        <title>Orb-weaving spider Araneus ventricosus genome elucidates the spidroin gene catalogue.</title>
        <authorList>
            <person name="Kono N."/>
            <person name="Nakamura H."/>
            <person name="Ohtoshi R."/>
            <person name="Moran D.A.P."/>
            <person name="Shinohara A."/>
            <person name="Yoshida Y."/>
            <person name="Fujiwara M."/>
            <person name="Mori M."/>
            <person name="Tomita M."/>
            <person name="Arakawa K."/>
        </authorList>
    </citation>
    <scope>NUCLEOTIDE SEQUENCE [LARGE SCALE GENOMIC DNA]</scope>
</reference>
<name>A0A4Y2N2X1_ARAVE</name>
<proteinExistence type="predicted"/>
<organism evidence="1 2">
    <name type="scientific">Araneus ventricosus</name>
    <name type="common">Orbweaver spider</name>
    <name type="synonym">Epeira ventricosa</name>
    <dbReference type="NCBI Taxonomy" id="182803"/>
    <lineage>
        <taxon>Eukaryota</taxon>
        <taxon>Metazoa</taxon>
        <taxon>Ecdysozoa</taxon>
        <taxon>Arthropoda</taxon>
        <taxon>Chelicerata</taxon>
        <taxon>Arachnida</taxon>
        <taxon>Araneae</taxon>
        <taxon>Araneomorphae</taxon>
        <taxon>Entelegynae</taxon>
        <taxon>Araneoidea</taxon>
        <taxon>Araneidae</taxon>
        <taxon>Araneus</taxon>
    </lineage>
</organism>
<protein>
    <submittedName>
        <fullName evidence="1">Uncharacterized protein</fullName>
    </submittedName>
</protein>
<feature type="non-terminal residue" evidence="1">
    <location>
        <position position="1"/>
    </location>
</feature>
<dbReference type="Proteomes" id="UP000499080">
    <property type="component" value="Unassembled WGS sequence"/>
</dbReference>
<evidence type="ECO:0000313" key="2">
    <source>
        <dbReference type="Proteomes" id="UP000499080"/>
    </source>
</evidence>
<comment type="caution">
    <text evidence="1">The sequence shown here is derived from an EMBL/GenBank/DDBJ whole genome shotgun (WGS) entry which is preliminary data.</text>
</comment>
<keyword evidence="2" id="KW-1185">Reference proteome</keyword>